<dbReference type="PRINTS" id="PR00781">
    <property type="entry name" value="LIPOSIGPTASE"/>
</dbReference>
<dbReference type="GO" id="GO:0006508">
    <property type="term" value="P:proteolysis"/>
    <property type="evidence" value="ECO:0007669"/>
    <property type="project" value="UniProtKB-KW"/>
</dbReference>
<dbReference type="GO" id="GO:0004190">
    <property type="term" value="F:aspartic-type endopeptidase activity"/>
    <property type="evidence" value="ECO:0007669"/>
    <property type="project" value="UniProtKB-UniRule"/>
</dbReference>
<comment type="pathway">
    <text evidence="9">Protein modification; lipoprotein biosynthesis (signal peptide cleavage).</text>
</comment>
<sequence>MPVLNTQQAGLIAICAALVADQFSKAIVAMYAYRLSDGLPVFPGFNLTFLRNDGVTFGLFGDVPWWTLTIIAFVVCGLIAMMLWRTTQRHEAVAYGLIIGGAVGNIIDRLRFAAVTDFLDFYVGNTHWPAFNIADVTIVTGVALLFVAGTVKPSTAT</sequence>
<dbReference type="UniPathway" id="UPA00665"/>
<keyword evidence="4 9" id="KW-0812">Transmembrane</keyword>
<evidence type="ECO:0000256" key="9">
    <source>
        <dbReference type="HAMAP-Rule" id="MF_00161"/>
    </source>
</evidence>
<keyword evidence="7 9" id="KW-1133">Transmembrane helix</keyword>
<dbReference type="PANTHER" id="PTHR33695:SF1">
    <property type="entry name" value="LIPOPROTEIN SIGNAL PEPTIDASE"/>
    <property type="match status" value="1"/>
</dbReference>
<dbReference type="Proteomes" id="UP000183987">
    <property type="component" value="Unassembled WGS sequence"/>
</dbReference>
<dbReference type="AlphaFoldDB" id="A0A1M5FEV2"/>
<evidence type="ECO:0000256" key="2">
    <source>
        <dbReference type="ARBA" id="ARBA00022475"/>
    </source>
</evidence>
<comment type="subcellular location">
    <subcellularLocation>
        <location evidence="9">Cell membrane</location>
        <topology evidence="9">Multi-pass membrane protein</topology>
    </subcellularLocation>
</comment>
<dbReference type="EMBL" id="FQUE01000020">
    <property type="protein sequence ID" value="SHF90006.1"/>
    <property type="molecule type" value="Genomic_DNA"/>
</dbReference>
<evidence type="ECO:0000256" key="5">
    <source>
        <dbReference type="ARBA" id="ARBA00022750"/>
    </source>
</evidence>
<dbReference type="GO" id="GO:0005886">
    <property type="term" value="C:plasma membrane"/>
    <property type="evidence" value="ECO:0007669"/>
    <property type="project" value="UniProtKB-SubCell"/>
</dbReference>
<evidence type="ECO:0000256" key="6">
    <source>
        <dbReference type="ARBA" id="ARBA00022801"/>
    </source>
</evidence>
<dbReference type="EC" id="3.4.23.36" evidence="9"/>
<dbReference type="NCBIfam" id="TIGR00077">
    <property type="entry name" value="lspA"/>
    <property type="match status" value="1"/>
</dbReference>
<feature type="active site" evidence="9">
    <location>
        <position position="117"/>
    </location>
</feature>
<keyword evidence="6 9" id="KW-0378">Hydrolase</keyword>
<dbReference type="PANTHER" id="PTHR33695">
    <property type="entry name" value="LIPOPROTEIN SIGNAL PEPTIDASE"/>
    <property type="match status" value="1"/>
</dbReference>
<dbReference type="InterPro" id="IPR001872">
    <property type="entry name" value="Peptidase_A8"/>
</dbReference>
<evidence type="ECO:0000313" key="13">
    <source>
        <dbReference type="Proteomes" id="UP000183987"/>
    </source>
</evidence>
<keyword evidence="13" id="KW-1185">Reference proteome</keyword>
<comment type="caution">
    <text evidence="9">Lacks conserved residue(s) required for the propagation of feature annotation.</text>
</comment>
<proteinExistence type="inferred from homology"/>
<name>A0A1M5FEV2_LOKAT</name>
<feature type="transmembrane region" description="Helical" evidence="9">
    <location>
        <begin position="65"/>
        <end position="85"/>
    </location>
</feature>
<reference evidence="13" key="1">
    <citation type="submission" date="2016-11" db="EMBL/GenBank/DDBJ databases">
        <authorList>
            <person name="Varghese N."/>
            <person name="Submissions S."/>
        </authorList>
    </citation>
    <scope>NUCLEOTIDE SEQUENCE [LARGE SCALE GENOMIC DNA]</scope>
    <source>
        <strain evidence="13">DSM 29326</strain>
    </source>
</reference>
<dbReference type="PROSITE" id="PS00855">
    <property type="entry name" value="SPASE_II"/>
    <property type="match status" value="1"/>
</dbReference>
<keyword evidence="5 9" id="KW-0064">Aspartyl protease</keyword>
<evidence type="ECO:0000256" key="4">
    <source>
        <dbReference type="ARBA" id="ARBA00022692"/>
    </source>
</evidence>
<comment type="catalytic activity">
    <reaction evidence="9 10">
        <text>Release of signal peptides from bacterial membrane prolipoproteins. Hydrolyzes -Xaa-Yaa-Zaa-|-(S,diacylglyceryl)Cys-, in which Xaa is hydrophobic (preferably Leu), and Yaa (Ala or Ser) and Zaa (Gly or Ala) have small, neutral side chains.</text>
        <dbReference type="EC" id="3.4.23.36"/>
    </reaction>
</comment>
<evidence type="ECO:0000256" key="3">
    <source>
        <dbReference type="ARBA" id="ARBA00022670"/>
    </source>
</evidence>
<evidence type="ECO:0000256" key="10">
    <source>
        <dbReference type="RuleBase" id="RU000594"/>
    </source>
</evidence>
<keyword evidence="3 9" id="KW-0645">Protease</keyword>
<dbReference type="Pfam" id="PF01252">
    <property type="entry name" value="Peptidase_A8"/>
    <property type="match status" value="1"/>
</dbReference>
<feature type="transmembrane region" description="Helical" evidence="9">
    <location>
        <begin position="130"/>
        <end position="151"/>
    </location>
</feature>
<protein>
    <recommendedName>
        <fullName evidence="9">Lipoprotein signal peptidase</fullName>
        <ecNumber evidence="9">3.4.23.36</ecNumber>
    </recommendedName>
    <alternativeName>
        <fullName evidence="9">Prolipoprotein signal peptidase</fullName>
    </alternativeName>
    <alternativeName>
        <fullName evidence="9">Signal peptidase II</fullName>
        <shortName evidence="9">SPase II</shortName>
    </alternativeName>
</protein>
<accession>A0A1M5FEV2</accession>
<keyword evidence="2 9" id="KW-1003">Cell membrane</keyword>
<feature type="transmembrane region" description="Helical" evidence="9">
    <location>
        <begin position="92"/>
        <end position="110"/>
    </location>
</feature>
<gene>
    <name evidence="9" type="primary">lspA</name>
    <name evidence="12" type="ORF">SAMN05444339_12021</name>
</gene>
<evidence type="ECO:0000256" key="8">
    <source>
        <dbReference type="ARBA" id="ARBA00023136"/>
    </source>
</evidence>
<comment type="similarity">
    <text evidence="1 9 11">Belongs to the peptidase A8 family.</text>
</comment>
<comment type="function">
    <text evidence="9 10">This protein specifically catalyzes the removal of signal peptides from prolipoproteins.</text>
</comment>
<dbReference type="HAMAP" id="MF_00161">
    <property type="entry name" value="LspA"/>
    <property type="match status" value="1"/>
</dbReference>
<evidence type="ECO:0000256" key="11">
    <source>
        <dbReference type="RuleBase" id="RU004181"/>
    </source>
</evidence>
<dbReference type="STRING" id="366533.SAMN05444339_12021"/>
<evidence type="ECO:0000256" key="7">
    <source>
        <dbReference type="ARBA" id="ARBA00022989"/>
    </source>
</evidence>
<feature type="active site" evidence="9">
    <location>
        <position position="135"/>
    </location>
</feature>
<organism evidence="12 13">
    <name type="scientific">Loktanella atrilutea</name>
    <dbReference type="NCBI Taxonomy" id="366533"/>
    <lineage>
        <taxon>Bacteria</taxon>
        <taxon>Pseudomonadati</taxon>
        <taxon>Pseudomonadota</taxon>
        <taxon>Alphaproteobacteria</taxon>
        <taxon>Rhodobacterales</taxon>
        <taxon>Roseobacteraceae</taxon>
        <taxon>Loktanella</taxon>
    </lineage>
</organism>
<keyword evidence="8 9" id="KW-0472">Membrane</keyword>
<evidence type="ECO:0000313" key="12">
    <source>
        <dbReference type="EMBL" id="SHF90006.1"/>
    </source>
</evidence>
<evidence type="ECO:0000256" key="1">
    <source>
        <dbReference type="ARBA" id="ARBA00006139"/>
    </source>
</evidence>